<reference evidence="2 3" key="2">
    <citation type="journal article" date="2022" name="Microorganisms">
        <title>Complete Genome Sequences of Two Flavobacterium ammonificans Strains and a Flavobacterium ammoniigenes Strain of Ammonifying Bacterioplankton Isolated from Surface River Water.</title>
        <authorList>
            <person name="Suda W."/>
            <person name="Ogata Y."/>
            <person name="Shindo C."/>
            <person name="Watanabe K."/>
        </authorList>
    </citation>
    <scope>NUCLEOTIDE SEQUENCE [LARGE SCALE GENOMIC DNA]</scope>
    <source>
        <strain evidence="2 3">GENT11</strain>
    </source>
</reference>
<organism evidence="2 3">
    <name type="scientific">Flavobacterium ammonificans</name>
    <dbReference type="NCBI Taxonomy" id="1751056"/>
    <lineage>
        <taxon>Bacteria</taxon>
        <taxon>Pseudomonadati</taxon>
        <taxon>Bacteroidota</taxon>
        <taxon>Flavobacteriia</taxon>
        <taxon>Flavobacteriales</taxon>
        <taxon>Flavobacteriaceae</taxon>
        <taxon>Flavobacterium</taxon>
    </lineage>
</organism>
<dbReference type="InterPro" id="IPR011051">
    <property type="entry name" value="RmlC_Cupin_sf"/>
</dbReference>
<dbReference type="InterPro" id="IPR008894">
    <property type="entry name" value="QdtA_cupin_dom"/>
</dbReference>
<dbReference type="RefSeq" id="WP_229328620.1">
    <property type="nucleotide sequence ID" value="NZ_AP025183.1"/>
</dbReference>
<reference evidence="2 3" key="1">
    <citation type="journal article" date="2022" name="Int. J. Syst. Evol. Microbiol.">
        <title>Flavobacterium ammonificans sp. nov. and Flavobacterium ammoniigenes sp. nov., ammonifying bacteria isolated from surface river water.</title>
        <authorList>
            <person name="Watanabe K."/>
            <person name="Kitamura T."/>
            <person name="Ogata Y."/>
            <person name="Shindo C."/>
            <person name="Suda W."/>
        </authorList>
    </citation>
    <scope>NUCLEOTIDE SEQUENCE [LARGE SCALE GENOMIC DNA]</scope>
    <source>
        <strain evidence="2 3">GENT11</strain>
    </source>
</reference>
<gene>
    <name evidence="2" type="ORF">GENT11_10150</name>
</gene>
<dbReference type="EMBL" id="AP025183">
    <property type="protein sequence ID" value="BDB52703.1"/>
    <property type="molecule type" value="Genomic_DNA"/>
</dbReference>
<name>A0ABM7V0Z7_9FLAO</name>
<sequence length="139" mass="16434">MKPTLISGNCHQDERGQLFYNNDFDTTCIKRMYVIENHSVDFVRAWQGHKAEQRWFSAVQGRFKIQLIAIDNWDTPSENLPRIEYHLHSEKLDILYIPAGYISSIQALEEKSKLVVMSDYHLGKLNDEFRYPTDYFTIE</sequence>
<dbReference type="Proteomes" id="UP001319865">
    <property type="component" value="Chromosome"/>
</dbReference>
<evidence type="ECO:0000259" key="1">
    <source>
        <dbReference type="Pfam" id="PF05523"/>
    </source>
</evidence>
<dbReference type="SUPFAM" id="SSF51182">
    <property type="entry name" value="RmlC-like cupins"/>
    <property type="match status" value="1"/>
</dbReference>
<keyword evidence="3" id="KW-1185">Reference proteome</keyword>
<protein>
    <submittedName>
        <fullName evidence="2">Sugar epimerase</fullName>
    </submittedName>
</protein>
<dbReference type="Pfam" id="PF05523">
    <property type="entry name" value="FdtA"/>
    <property type="match status" value="1"/>
</dbReference>
<feature type="domain" description="Sugar 3,4-ketoisomerase QdtA cupin" evidence="1">
    <location>
        <begin position="5"/>
        <end position="121"/>
    </location>
</feature>
<dbReference type="Gene3D" id="2.60.120.10">
    <property type="entry name" value="Jelly Rolls"/>
    <property type="match status" value="1"/>
</dbReference>
<evidence type="ECO:0000313" key="3">
    <source>
        <dbReference type="Proteomes" id="UP001319865"/>
    </source>
</evidence>
<proteinExistence type="predicted"/>
<accession>A0ABM7V0Z7</accession>
<evidence type="ECO:0000313" key="2">
    <source>
        <dbReference type="EMBL" id="BDB52703.1"/>
    </source>
</evidence>
<dbReference type="InterPro" id="IPR014710">
    <property type="entry name" value="RmlC-like_jellyroll"/>
</dbReference>